<protein>
    <submittedName>
        <fullName evidence="1">Uncharacterized protein</fullName>
    </submittedName>
</protein>
<reference evidence="1 2" key="2">
    <citation type="journal article" date="2021" name="Curr. Genet.">
        <title>Genetic response to nitrogen starvation in the aggressive Eucalyptus foliar pathogen Teratosphaeria destructans.</title>
        <authorList>
            <person name="Havenga M."/>
            <person name="Wingfield B.D."/>
            <person name="Wingfield M.J."/>
            <person name="Dreyer L.L."/>
            <person name="Roets F."/>
            <person name="Aylward J."/>
        </authorList>
    </citation>
    <scope>NUCLEOTIDE SEQUENCE [LARGE SCALE GENOMIC DNA]</scope>
    <source>
        <strain evidence="1">CMW44962</strain>
    </source>
</reference>
<keyword evidence="2" id="KW-1185">Reference proteome</keyword>
<gene>
    <name evidence="1" type="ORF">Tdes44962_MAKER04561</name>
</gene>
<feature type="non-terminal residue" evidence="1">
    <location>
        <position position="57"/>
    </location>
</feature>
<reference evidence="1 2" key="1">
    <citation type="journal article" date="2018" name="IMA Fungus">
        <title>IMA Genome-F 10: Nine draft genome sequences of Claviceps purpurea s.lat., including C. arundinis, C. humidiphila, and C. cf. spartinae, pseudomolecules for the pitch canker pathogen Fusarium circinatum, draft genome of Davidsoniella eucalypti, Grosmannia galeiformis, Quambalaria eucalypti, and Teratosphaeria destructans.</title>
        <authorList>
            <person name="Wingfield B.D."/>
            <person name="Liu M."/>
            <person name="Nguyen H.D."/>
            <person name="Lane F.A."/>
            <person name="Morgan S.W."/>
            <person name="De Vos L."/>
            <person name="Wilken P.M."/>
            <person name="Duong T.A."/>
            <person name="Aylward J."/>
            <person name="Coetzee M.P."/>
            <person name="Dadej K."/>
            <person name="De Beer Z.W."/>
            <person name="Findlay W."/>
            <person name="Havenga M."/>
            <person name="Kolarik M."/>
            <person name="Menzies J.G."/>
            <person name="Naidoo K."/>
            <person name="Pochopski O."/>
            <person name="Shoukouhi P."/>
            <person name="Santana Q.C."/>
            <person name="Seifert K.A."/>
            <person name="Soal N."/>
            <person name="Steenkamp E.T."/>
            <person name="Tatham C.T."/>
            <person name="van der Nest M.A."/>
            <person name="Wingfield M.J."/>
        </authorList>
    </citation>
    <scope>NUCLEOTIDE SEQUENCE [LARGE SCALE GENOMIC DNA]</scope>
    <source>
        <strain evidence="1">CMW44962</strain>
    </source>
</reference>
<dbReference type="EMBL" id="RIBY02002189">
    <property type="protein sequence ID" value="KAH9823602.1"/>
    <property type="molecule type" value="Genomic_DNA"/>
</dbReference>
<evidence type="ECO:0000313" key="1">
    <source>
        <dbReference type="EMBL" id="KAH9823602.1"/>
    </source>
</evidence>
<accession>A0A9W7VZP7</accession>
<proteinExistence type="predicted"/>
<evidence type="ECO:0000313" key="2">
    <source>
        <dbReference type="Proteomes" id="UP001138500"/>
    </source>
</evidence>
<dbReference type="AlphaFoldDB" id="A0A9W7VZP7"/>
<organism evidence="1 2">
    <name type="scientific">Teratosphaeria destructans</name>
    <dbReference type="NCBI Taxonomy" id="418781"/>
    <lineage>
        <taxon>Eukaryota</taxon>
        <taxon>Fungi</taxon>
        <taxon>Dikarya</taxon>
        <taxon>Ascomycota</taxon>
        <taxon>Pezizomycotina</taxon>
        <taxon>Dothideomycetes</taxon>
        <taxon>Dothideomycetidae</taxon>
        <taxon>Mycosphaerellales</taxon>
        <taxon>Teratosphaeriaceae</taxon>
        <taxon>Teratosphaeria</taxon>
    </lineage>
</organism>
<dbReference type="Proteomes" id="UP001138500">
    <property type="component" value="Unassembled WGS sequence"/>
</dbReference>
<sequence>MTSTPTIPTILTQLLSDYNSRLNIHAASHILVSDPAVAAAVAHATAAIRSPSGPTLA</sequence>
<name>A0A9W7VZP7_9PEZI</name>
<comment type="caution">
    <text evidence="1">The sequence shown here is derived from an EMBL/GenBank/DDBJ whole genome shotgun (WGS) entry which is preliminary data.</text>
</comment>